<evidence type="ECO:0000256" key="1">
    <source>
        <dbReference type="SAM" id="MobiDB-lite"/>
    </source>
</evidence>
<evidence type="ECO:0000313" key="3">
    <source>
        <dbReference type="EMBL" id="PKY99303.1"/>
    </source>
</evidence>
<evidence type="ECO:0000256" key="2">
    <source>
        <dbReference type="SAM" id="SignalP"/>
    </source>
</evidence>
<evidence type="ECO:0000313" key="4">
    <source>
        <dbReference type="Proteomes" id="UP000234778"/>
    </source>
</evidence>
<dbReference type="PROSITE" id="PS51257">
    <property type="entry name" value="PROKAR_LIPOPROTEIN"/>
    <property type="match status" value="1"/>
</dbReference>
<dbReference type="AlphaFoldDB" id="A0A2I1KUK5"/>
<feature type="signal peptide" evidence="2">
    <location>
        <begin position="1"/>
        <end position="28"/>
    </location>
</feature>
<name>A0A2I1KUK5_9ACTO</name>
<organism evidence="3 4">
    <name type="scientific">Actinomyces urogenitalis</name>
    <dbReference type="NCBI Taxonomy" id="103621"/>
    <lineage>
        <taxon>Bacteria</taxon>
        <taxon>Bacillati</taxon>
        <taxon>Actinomycetota</taxon>
        <taxon>Actinomycetes</taxon>
        <taxon>Actinomycetales</taxon>
        <taxon>Actinomycetaceae</taxon>
        <taxon>Actinomyces</taxon>
    </lineage>
</organism>
<dbReference type="Proteomes" id="UP000234778">
    <property type="component" value="Unassembled WGS sequence"/>
</dbReference>
<reference evidence="3 4" key="1">
    <citation type="submission" date="2017-12" db="EMBL/GenBank/DDBJ databases">
        <title>Phylogenetic diversity of female urinary microbiome.</title>
        <authorList>
            <person name="Thomas-White K."/>
            <person name="Wolfe A.J."/>
        </authorList>
    </citation>
    <scope>NUCLEOTIDE SEQUENCE [LARGE SCALE GENOMIC DNA]</scope>
    <source>
        <strain evidence="3 4">UMB0319</strain>
    </source>
</reference>
<protein>
    <recommendedName>
        <fullName evidence="5">Secreted protein</fullName>
    </recommendedName>
</protein>
<evidence type="ECO:0008006" key="5">
    <source>
        <dbReference type="Google" id="ProtNLM"/>
    </source>
</evidence>
<gene>
    <name evidence="3" type="ORF">CYJ26_04125</name>
</gene>
<dbReference type="RefSeq" id="WP_006548910.1">
    <property type="nucleotide sequence ID" value="NZ_CP136961.1"/>
</dbReference>
<feature type="chain" id="PRO_5014165484" description="Secreted protein" evidence="2">
    <location>
        <begin position="29"/>
        <end position="170"/>
    </location>
</feature>
<accession>A0A2I1KUK5</accession>
<feature type="region of interest" description="Disordered" evidence="1">
    <location>
        <begin position="33"/>
        <end position="55"/>
    </location>
</feature>
<sequence length="170" mass="17711">MNNKENPLKARSKLATSASALVLMVALAACSSGSQSSQQSSGSSPSSSSSSSSASSVEDYTLAFRQCLRDSGIDIPDPKPDQDDQIPADIDQAAFDKALQKCTDKLGPAPVTDADGSAGADLTEIGIKTAECLRKKGFDVPDPKAGEGIVFNNVPKEEVEKCLSTVEDIK</sequence>
<comment type="caution">
    <text evidence="3">The sequence shown here is derived from an EMBL/GenBank/DDBJ whole genome shotgun (WGS) entry which is preliminary data.</text>
</comment>
<dbReference type="EMBL" id="PKHA01000002">
    <property type="protein sequence ID" value="PKY99303.1"/>
    <property type="molecule type" value="Genomic_DNA"/>
</dbReference>
<proteinExistence type="predicted"/>
<dbReference type="GeneID" id="81708120"/>
<keyword evidence="2" id="KW-0732">Signal</keyword>